<dbReference type="AlphaFoldDB" id="A0A1I7T3F1"/>
<keyword evidence="2" id="KW-0812">Transmembrane</keyword>
<sequence>MSQAKYIMKGSYFQHSEFLLNAFTGLCWIRADLVALAIHLIILTMFVSLASIYLSCMSLENLQYYGTFRPKYFFDSDEQWPFDRIVQAETCLDILLGMILIKALEEIEREHLEVEAEQREEHERNQEEQEDINKL</sequence>
<evidence type="ECO:0000256" key="2">
    <source>
        <dbReference type="SAM" id="Phobius"/>
    </source>
</evidence>
<reference evidence="4" key="1">
    <citation type="submission" date="2016-11" db="UniProtKB">
        <authorList>
            <consortium name="WormBaseParasite"/>
        </authorList>
    </citation>
    <scope>IDENTIFICATION</scope>
</reference>
<organism evidence="3 4">
    <name type="scientific">Caenorhabditis tropicalis</name>
    <dbReference type="NCBI Taxonomy" id="1561998"/>
    <lineage>
        <taxon>Eukaryota</taxon>
        <taxon>Metazoa</taxon>
        <taxon>Ecdysozoa</taxon>
        <taxon>Nematoda</taxon>
        <taxon>Chromadorea</taxon>
        <taxon>Rhabditida</taxon>
        <taxon>Rhabditina</taxon>
        <taxon>Rhabditomorpha</taxon>
        <taxon>Rhabditoidea</taxon>
        <taxon>Rhabditidae</taxon>
        <taxon>Peloderinae</taxon>
        <taxon>Caenorhabditis</taxon>
    </lineage>
</organism>
<keyword evidence="3" id="KW-1185">Reference proteome</keyword>
<keyword evidence="2" id="KW-0472">Membrane</keyword>
<dbReference type="WBParaSite" id="Csp11.Scaffold489.g2049.t1">
    <property type="protein sequence ID" value="Csp11.Scaffold489.g2049.t1"/>
    <property type="gene ID" value="Csp11.Scaffold489.g2049"/>
</dbReference>
<name>A0A1I7T3F1_9PELO</name>
<evidence type="ECO:0000313" key="3">
    <source>
        <dbReference type="Proteomes" id="UP000095282"/>
    </source>
</evidence>
<evidence type="ECO:0000313" key="4">
    <source>
        <dbReference type="WBParaSite" id="Csp11.Scaffold489.g2049.t1"/>
    </source>
</evidence>
<keyword evidence="2" id="KW-1133">Transmembrane helix</keyword>
<feature type="transmembrane region" description="Helical" evidence="2">
    <location>
        <begin position="37"/>
        <end position="59"/>
    </location>
</feature>
<dbReference type="Proteomes" id="UP000095282">
    <property type="component" value="Unplaced"/>
</dbReference>
<proteinExistence type="predicted"/>
<feature type="region of interest" description="Disordered" evidence="1">
    <location>
        <begin position="115"/>
        <end position="135"/>
    </location>
</feature>
<dbReference type="eggNOG" id="ENOG502TIH1">
    <property type="taxonomic scope" value="Eukaryota"/>
</dbReference>
<accession>A0A1I7T3F1</accession>
<evidence type="ECO:0000256" key="1">
    <source>
        <dbReference type="SAM" id="MobiDB-lite"/>
    </source>
</evidence>
<protein>
    <submittedName>
        <fullName evidence="4">Uncharacterized protein</fullName>
    </submittedName>
</protein>